<comment type="caution">
    <text evidence="11">Was originally thought to be a dihydrodipicolinate synthase (DHDPS), catalyzing the condensation of (S)-aspartate-beta-semialdehyde [(S)-ASA] and pyruvate to dihydrodipicolinate (DHDP). However, it was shown in E.coli that the product of the enzymatic reaction is not dihydrodipicolinate but in fact (4S)-4-hydroxy-2,3,4,5-tetrahydro-(2S)-dipicolinic acid (HTPA), and that the consecutive dehydration reaction leading to DHDP is not spontaneous but catalyzed by DapB.</text>
</comment>
<dbReference type="PATRIC" id="fig|294671.3.peg.1189"/>
<evidence type="ECO:0000256" key="13">
    <source>
        <dbReference type="PIRSR" id="PIRSR001365-2"/>
    </source>
</evidence>
<dbReference type="EC" id="4.3.3.7" evidence="3 11"/>
<comment type="pathway">
    <text evidence="2 11">Amino-acid biosynthesis; L-lysine biosynthesis via DAP pathway; (S)-tetrahydrodipicolinate from L-aspartate: step 3/4.</text>
</comment>
<feature type="active site" description="Proton donor/acceptor" evidence="11 12">
    <location>
        <position position="134"/>
    </location>
</feature>
<evidence type="ECO:0000256" key="3">
    <source>
        <dbReference type="ARBA" id="ARBA00012086"/>
    </source>
</evidence>
<evidence type="ECO:0000256" key="7">
    <source>
        <dbReference type="ARBA" id="ARBA00023154"/>
    </source>
</evidence>
<feature type="active site" description="Schiff-base intermediate with substrate" evidence="11 12">
    <location>
        <position position="162"/>
    </location>
</feature>
<proteinExistence type="inferred from homology"/>
<keyword evidence="17" id="KW-1185">Reference proteome</keyword>
<dbReference type="InterPro" id="IPR020625">
    <property type="entry name" value="Schiff_base-form_aldolases_AS"/>
</dbReference>
<keyword evidence="6 11" id="KW-0220">Diaminopimelate biosynthesis</keyword>
<protein>
    <recommendedName>
        <fullName evidence="3 11">4-hydroxy-tetrahydrodipicolinate synthase</fullName>
        <shortName evidence="11">HTPA synthase</shortName>
        <ecNumber evidence="3 11">4.3.3.7</ecNumber>
    </recommendedName>
</protein>
<dbReference type="GeneID" id="28489442"/>
<reference evidence="16" key="3">
    <citation type="submission" date="2016-10" db="EMBL/GenBank/DDBJ databases">
        <authorList>
            <person name="de Groot N.N."/>
        </authorList>
    </citation>
    <scope>NUCLEOTIDE SEQUENCE [LARGE SCALE GENOMIC DNA]</scope>
    <source>
        <strain evidence="16">DSM 16632</strain>
    </source>
</reference>
<dbReference type="PRINTS" id="PR00146">
    <property type="entry name" value="DHPICSNTHASE"/>
</dbReference>
<dbReference type="InterPro" id="IPR013785">
    <property type="entry name" value="Aldolase_TIM"/>
</dbReference>
<reference evidence="15 17" key="1">
    <citation type="journal article" date="2016" name="Genome Announc.">
        <title>Draft Genome Sequence of the Rumen Methanogen Methanobrevibacter olleyae YLM1.</title>
        <authorList>
            <person name="Kelly W.J."/>
            <person name="Li D."/>
            <person name="Lambie S.C."/>
            <person name="Cox F."/>
            <person name="Attwood G.T."/>
            <person name="Altermann E."/>
            <person name="Leahy S.C."/>
        </authorList>
    </citation>
    <scope>NUCLEOTIDE SEQUENCE [LARGE SCALE GENOMIC DNA]</scope>
    <source>
        <strain evidence="15 17">YLM1</strain>
    </source>
</reference>
<feature type="site" description="L-lysine inhibitor binding" evidence="14">
    <location>
        <position position="85"/>
    </location>
</feature>
<feature type="site" description="Part of a proton relay during catalysis" evidence="11 14">
    <location>
        <position position="108"/>
    </location>
</feature>
<evidence type="ECO:0000256" key="11">
    <source>
        <dbReference type="HAMAP-Rule" id="MF_00418"/>
    </source>
</evidence>
<dbReference type="GO" id="GO:0005737">
    <property type="term" value="C:cytoplasm"/>
    <property type="evidence" value="ECO:0007669"/>
    <property type="project" value="UniProtKB-SubCell"/>
</dbReference>
<keyword evidence="5 11" id="KW-0028">Amino-acid biosynthesis</keyword>
<organism evidence="15 17">
    <name type="scientific">Methanobrevibacter olleyae</name>
    <dbReference type="NCBI Taxonomy" id="294671"/>
    <lineage>
        <taxon>Archaea</taxon>
        <taxon>Methanobacteriati</taxon>
        <taxon>Methanobacteriota</taxon>
        <taxon>Methanomada group</taxon>
        <taxon>Methanobacteria</taxon>
        <taxon>Methanobacteriales</taxon>
        <taxon>Methanobacteriaceae</taxon>
        <taxon>Methanobrevibacter</taxon>
    </lineage>
</organism>
<comment type="similarity">
    <text evidence="11">Belongs to the DapA family.</text>
</comment>
<comment type="subunit">
    <text evidence="11">Homotetramer; dimer of dimers.</text>
</comment>
<feature type="binding site" evidence="11 13">
    <location>
        <position position="46"/>
    </location>
    <ligand>
        <name>pyruvate</name>
        <dbReference type="ChEBI" id="CHEBI:15361"/>
    </ligand>
</feature>
<dbReference type="OrthoDB" id="33636at2157"/>
<evidence type="ECO:0000313" key="15">
    <source>
        <dbReference type="EMBL" id="AMK15696.1"/>
    </source>
</evidence>
<dbReference type="NCBIfam" id="TIGR00674">
    <property type="entry name" value="dapA"/>
    <property type="match status" value="1"/>
</dbReference>
<accession>A0A126R0Y2</accession>
<reference evidence="17" key="2">
    <citation type="submission" date="2016-02" db="EMBL/GenBank/DDBJ databases">
        <title>The draft genome sequence of the rumen methanogen Methanobrevibacter olleyae YLM1.</title>
        <authorList>
            <consortium name="New Zealand Agricultural Greenhouse Gas Research Centre/Pastoral Greenhouse Gas Research Consortium"/>
            <person name="Kelly W.J."/>
            <person name="Li D."/>
            <person name="Lambie S.C."/>
            <person name="Attwood G.T."/>
            <person name="Altermann E."/>
            <person name="Leahy S.C."/>
        </authorList>
    </citation>
    <scope>NUCLEOTIDE SEQUENCE [LARGE SCALE GENOMIC DNA]</scope>
    <source>
        <strain evidence="17">YLM1</strain>
    </source>
</reference>
<dbReference type="EMBL" id="FOTL01000003">
    <property type="protein sequence ID" value="SFL22854.1"/>
    <property type="molecule type" value="Genomic_DNA"/>
</dbReference>
<evidence type="ECO:0000256" key="1">
    <source>
        <dbReference type="ARBA" id="ARBA00003294"/>
    </source>
</evidence>
<evidence type="ECO:0000313" key="18">
    <source>
        <dbReference type="Proteomes" id="UP000183442"/>
    </source>
</evidence>
<dbReference type="Proteomes" id="UP000183442">
    <property type="component" value="Unassembled WGS sequence"/>
</dbReference>
<feature type="site" description="Part of a proton relay during catalysis" evidence="14">
    <location>
        <position position="107"/>
    </location>
</feature>
<evidence type="ECO:0000256" key="4">
    <source>
        <dbReference type="ARBA" id="ARBA00022490"/>
    </source>
</evidence>
<feature type="binding site" evidence="11 13">
    <location>
        <position position="209"/>
    </location>
    <ligand>
        <name>pyruvate</name>
        <dbReference type="ChEBI" id="CHEBI:15361"/>
    </ligand>
</feature>
<dbReference type="PIRSF" id="PIRSF001365">
    <property type="entry name" value="DHDPS"/>
    <property type="match status" value="1"/>
</dbReference>
<dbReference type="PROSITE" id="PS00666">
    <property type="entry name" value="DHDPS_2"/>
    <property type="match status" value="1"/>
</dbReference>
<dbReference type="AlphaFoldDB" id="A0A126R0Y2"/>
<evidence type="ECO:0000256" key="6">
    <source>
        <dbReference type="ARBA" id="ARBA00022915"/>
    </source>
</evidence>
<evidence type="ECO:0000256" key="9">
    <source>
        <dbReference type="ARBA" id="ARBA00023270"/>
    </source>
</evidence>
<evidence type="ECO:0000256" key="2">
    <source>
        <dbReference type="ARBA" id="ARBA00005120"/>
    </source>
</evidence>
<evidence type="ECO:0000256" key="14">
    <source>
        <dbReference type="PIRSR" id="PIRSR001365-3"/>
    </source>
</evidence>
<dbReference type="InterPro" id="IPR020624">
    <property type="entry name" value="Schiff_base-form_aldolases_CS"/>
</dbReference>
<dbReference type="PROSITE" id="PS00665">
    <property type="entry name" value="DHDPS_1"/>
    <property type="match status" value="1"/>
</dbReference>
<evidence type="ECO:0000313" key="16">
    <source>
        <dbReference type="EMBL" id="SFL22854.1"/>
    </source>
</evidence>
<evidence type="ECO:0000256" key="12">
    <source>
        <dbReference type="PIRSR" id="PIRSR001365-1"/>
    </source>
</evidence>
<keyword evidence="8 11" id="KW-0456">Lyase</keyword>
<dbReference type="KEGG" id="mol:YLM1_1139"/>
<dbReference type="PANTHER" id="PTHR12128">
    <property type="entry name" value="DIHYDRODIPICOLINATE SYNTHASE"/>
    <property type="match status" value="1"/>
</dbReference>
<evidence type="ECO:0000256" key="5">
    <source>
        <dbReference type="ARBA" id="ARBA00022605"/>
    </source>
</evidence>
<dbReference type="Gene3D" id="3.20.20.70">
    <property type="entry name" value="Aldolase class I"/>
    <property type="match status" value="1"/>
</dbReference>
<dbReference type="STRING" id="294671.YLM1_1139"/>
<feature type="site" description="L-lysine inhibitor binding" evidence="14">
    <location>
        <position position="81"/>
    </location>
</feature>
<sequence>MRFEGTAVAMVTPFFEDGTIDEEGYRQNINWLIDQDVDGLVAAGTTGESATLSHAEHRKVLDIMIDEVDGRVTTIAGTGSNATTEAIDLTKYADDVGADMALLITPYYNKPQQHGVIEHYTQIANVVDIDLVTYNVPSRTSLDMAPETIVELAKVDNITALKEASSDVDKTSKTMSLLRDAGLDDDIVILSGSDELTLPLMSVGARGVISASANIDPRRMVQMVNNILDANYDKALELHYEMYDLIKALFIETSPAPAKEALTMMGMPAGPLRLPLVPMLEENKVVLRKALEDAGIL</sequence>
<dbReference type="GO" id="GO:0008675">
    <property type="term" value="F:2-dehydro-3-deoxy-phosphogluconate aldolase activity"/>
    <property type="evidence" value="ECO:0007669"/>
    <property type="project" value="UniProtKB-ARBA"/>
</dbReference>
<evidence type="ECO:0000256" key="8">
    <source>
        <dbReference type="ARBA" id="ARBA00023239"/>
    </source>
</evidence>
<keyword evidence="7 11" id="KW-0457">Lysine biosynthesis</keyword>
<dbReference type="RefSeq" id="WP_067147143.1">
    <property type="nucleotide sequence ID" value="NZ_CP014265.1"/>
</dbReference>
<gene>
    <name evidence="11" type="primary">dapA</name>
    <name evidence="16" type="ORF">SAMN02910297_00272</name>
    <name evidence="15" type="ORF">YLM1_1139</name>
</gene>
<comment type="catalytic activity">
    <reaction evidence="10 11">
        <text>L-aspartate 4-semialdehyde + pyruvate = (2S,4S)-4-hydroxy-2,3,4,5-tetrahydrodipicolinate + H2O + H(+)</text>
        <dbReference type="Rhea" id="RHEA:34171"/>
        <dbReference type="ChEBI" id="CHEBI:15361"/>
        <dbReference type="ChEBI" id="CHEBI:15377"/>
        <dbReference type="ChEBI" id="CHEBI:15378"/>
        <dbReference type="ChEBI" id="CHEBI:67139"/>
        <dbReference type="ChEBI" id="CHEBI:537519"/>
        <dbReference type="EC" id="4.3.3.7"/>
    </reaction>
</comment>
<dbReference type="EMBL" id="CP014265">
    <property type="protein sequence ID" value="AMK15696.1"/>
    <property type="molecule type" value="Genomic_DNA"/>
</dbReference>
<feature type="site" description="L-lysine inhibitor binding; via carbonyl oxygen" evidence="14">
    <location>
        <position position="50"/>
    </location>
</feature>
<dbReference type="CDD" id="cd00950">
    <property type="entry name" value="DHDPS"/>
    <property type="match status" value="1"/>
</dbReference>
<comment type="function">
    <text evidence="1 11">Catalyzes the condensation of (S)-aspartate-beta-semialdehyde [(S)-ASA] and pyruvate to 4-hydroxy-tetrahydrodipicolinate (HTPA).</text>
</comment>
<dbReference type="GO" id="GO:0008840">
    <property type="term" value="F:4-hydroxy-tetrahydrodipicolinate synthase activity"/>
    <property type="evidence" value="ECO:0007669"/>
    <property type="project" value="UniProtKB-UniRule"/>
</dbReference>
<name>A0A126R0Y2_METOL</name>
<dbReference type="UniPathway" id="UPA00034">
    <property type="reaction ID" value="UER00017"/>
</dbReference>
<dbReference type="GO" id="GO:0009089">
    <property type="term" value="P:lysine biosynthetic process via diaminopimelate"/>
    <property type="evidence" value="ECO:0007669"/>
    <property type="project" value="UniProtKB-UniRule"/>
</dbReference>
<dbReference type="GO" id="GO:0019877">
    <property type="term" value="P:diaminopimelate biosynthetic process"/>
    <property type="evidence" value="ECO:0007669"/>
    <property type="project" value="UniProtKB-UniRule"/>
</dbReference>
<evidence type="ECO:0000256" key="10">
    <source>
        <dbReference type="ARBA" id="ARBA00047836"/>
    </source>
</evidence>
<dbReference type="Pfam" id="PF00701">
    <property type="entry name" value="DHDPS"/>
    <property type="match status" value="1"/>
</dbReference>
<dbReference type="Proteomes" id="UP000066376">
    <property type="component" value="Chromosome"/>
</dbReference>
<evidence type="ECO:0000313" key="17">
    <source>
        <dbReference type="Proteomes" id="UP000066376"/>
    </source>
</evidence>
<dbReference type="InterPro" id="IPR002220">
    <property type="entry name" value="DapA-like"/>
</dbReference>
<dbReference type="PANTHER" id="PTHR12128:SF66">
    <property type="entry name" value="4-HYDROXY-2-OXOGLUTARATE ALDOLASE, MITOCHONDRIAL"/>
    <property type="match status" value="1"/>
</dbReference>
<comment type="subcellular location">
    <subcellularLocation>
        <location evidence="11">Cytoplasm</location>
    </subcellularLocation>
</comment>
<dbReference type="InterPro" id="IPR005263">
    <property type="entry name" value="DapA"/>
</dbReference>
<keyword evidence="4 11" id="KW-0963">Cytoplasm</keyword>
<feature type="site" description="Part of a proton relay during catalysis" evidence="11 14">
    <location>
        <position position="45"/>
    </location>
</feature>
<reference evidence="18" key="4">
    <citation type="submission" date="2016-10" db="EMBL/GenBank/DDBJ databases">
        <authorList>
            <person name="Varghese N."/>
        </authorList>
    </citation>
    <scope>NUCLEOTIDE SEQUENCE [LARGE SCALE GENOMIC DNA]</scope>
    <source>
        <strain evidence="18">DSM 16632</strain>
    </source>
</reference>
<keyword evidence="9 11" id="KW-0704">Schiff base</keyword>
<dbReference type="SMART" id="SM01130">
    <property type="entry name" value="DHDPS"/>
    <property type="match status" value="1"/>
</dbReference>
<dbReference type="SUPFAM" id="SSF51569">
    <property type="entry name" value="Aldolase"/>
    <property type="match status" value="1"/>
</dbReference>
<dbReference type="HAMAP" id="MF_00418">
    <property type="entry name" value="DapA"/>
    <property type="match status" value="1"/>
</dbReference>